<evidence type="ECO:0000256" key="7">
    <source>
        <dbReference type="ARBA" id="ARBA00023004"/>
    </source>
</evidence>
<dbReference type="GO" id="GO:0020037">
    <property type="term" value="F:heme binding"/>
    <property type="evidence" value="ECO:0007669"/>
    <property type="project" value="InterPro"/>
</dbReference>
<comment type="similarity">
    <text evidence="3">Belongs to the cytochrome P450 family.</text>
</comment>
<keyword evidence="8" id="KW-0503">Monooxygenase</keyword>
<keyword evidence="5" id="KW-0479">Metal-binding</keyword>
<evidence type="ECO:0000256" key="6">
    <source>
        <dbReference type="ARBA" id="ARBA00023002"/>
    </source>
</evidence>
<dbReference type="RefSeq" id="XP_007868706.1">
    <property type="nucleotide sequence ID" value="XM_007870515.1"/>
</dbReference>
<dbReference type="AlphaFoldDB" id="S7PY06"/>
<sequence length="109" mass="11905">RSKAVWGDDANAFKPQRWIKDAPPAKAGVAVAPSMNQSSMTFLSGPRACIGWRFAMIEMQFIVVSLVNHFEFQVEKSVPEGGNAATFPLVDGEDDKGPQLPLRISLVQC</sequence>
<dbReference type="Gene3D" id="1.10.630.10">
    <property type="entry name" value="Cytochrome P450"/>
    <property type="match status" value="1"/>
</dbReference>
<evidence type="ECO:0000313" key="10">
    <source>
        <dbReference type="Proteomes" id="UP000030669"/>
    </source>
</evidence>
<keyword evidence="6" id="KW-0560">Oxidoreductase</keyword>
<comment type="pathway">
    <text evidence="2">Secondary metabolite biosynthesis.</text>
</comment>
<gene>
    <name evidence="9" type="ORF">GLOTRDRAFT_46844</name>
</gene>
<feature type="non-terminal residue" evidence="9">
    <location>
        <position position="1"/>
    </location>
</feature>
<reference evidence="9 10" key="1">
    <citation type="journal article" date="2012" name="Science">
        <title>The Paleozoic origin of enzymatic lignin decomposition reconstructed from 31 fungal genomes.</title>
        <authorList>
            <person name="Floudas D."/>
            <person name="Binder M."/>
            <person name="Riley R."/>
            <person name="Barry K."/>
            <person name="Blanchette R.A."/>
            <person name="Henrissat B."/>
            <person name="Martinez A.T."/>
            <person name="Otillar R."/>
            <person name="Spatafora J.W."/>
            <person name="Yadav J.S."/>
            <person name="Aerts A."/>
            <person name="Benoit I."/>
            <person name="Boyd A."/>
            <person name="Carlson A."/>
            <person name="Copeland A."/>
            <person name="Coutinho P.M."/>
            <person name="de Vries R.P."/>
            <person name="Ferreira P."/>
            <person name="Findley K."/>
            <person name="Foster B."/>
            <person name="Gaskell J."/>
            <person name="Glotzer D."/>
            <person name="Gorecki P."/>
            <person name="Heitman J."/>
            <person name="Hesse C."/>
            <person name="Hori C."/>
            <person name="Igarashi K."/>
            <person name="Jurgens J.A."/>
            <person name="Kallen N."/>
            <person name="Kersten P."/>
            <person name="Kohler A."/>
            <person name="Kuees U."/>
            <person name="Kumar T.K.A."/>
            <person name="Kuo A."/>
            <person name="LaButti K."/>
            <person name="Larrondo L.F."/>
            <person name="Lindquist E."/>
            <person name="Ling A."/>
            <person name="Lombard V."/>
            <person name="Lucas S."/>
            <person name="Lundell T."/>
            <person name="Martin R."/>
            <person name="McLaughlin D.J."/>
            <person name="Morgenstern I."/>
            <person name="Morin E."/>
            <person name="Murat C."/>
            <person name="Nagy L.G."/>
            <person name="Nolan M."/>
            <person name="Ohm R.A."/>
            <person name="Patyshakuliyeva A."/>
            <person name="Rokas A."/>
            <person name="Ruiz-Duenas F.J."/>
            <person name="Sabat G."/>
            <person name="Salamov A."/>
            <person name="Samejima M."/>
            <person name="Schmutz J."/>
            <person name="Slot J.C."/>
            <person name="St John F."/>
            <person name="Stenlid J."/>
            <person name="Sun H."/>
            <person name="Sun S."/>
            <person name="Syed K."/>
            <person name="Tsang A."/>
            <person name="Wiebenga A."/>
            <person name="Young D."/>
            <person name="Pisabarro A."/>
            <person name="Eastwood D.C."/>
            <person name="Martin F."/>
            <person name="Cullen D."/>
            <person name="Grigoriev I.V."/>
            <person name="Hibbett D.S."/>
        </authorList>
    </citation>
    <scope>NUCLEOTIDE SEQUENCE [LARGE SCALE GENOMIC DNA]</scope>
    <source>
        <strain evidence="9 10">ATCC 11539</strain>
    </source>
</reference>
<dbReference type="OrthoDB" id="1470350at2759"/>
<evidence type="ECO:0000256" key="3">
    <source>
        <dbReference type="ARBA" id="ARBA00010617"/>
    </source>
</evidence>
<dbReference type="GO" id="GO:0004497">
    <property type="term" value="F:monooxygenase activity"/>
    <property type="evidence" value="ECO:0007669"/>
    <property type="project" value="UniProtKB-KW"/>
</dbReference>
<evidence type="ECO:0000313" key="9">
    <source>
        <dbReference type="EMBL" id="EPQ52496.1"/>
    </source>
</evidence>
<keyword evidence="4" id="KW-0349">Heme</keyword>
<dbReference type="eggNOG" id="KOG0157">
    <property type="taxonomic scope" value="Eukaryota"/>
</dbReference>
<dbReference type="SUPFAM" id="SSF48264">
    <property type="entry name" value="Cytochrome P450"/>
    <property type="match status" value="1"/>
</dbReference>
<dbReference type="GO" id="GO:0005506">
    <property type="term" value="F:iron ion binding"/>
    <property type="evidence" value="ECO:0007669"/>
    <property type="project" value="InterPro"/>
</dbReference>
<protein>
    <recommendedName>
        <fullName evidence="11">Cytochrome P450</fullName>
    </recommendedName>
</protein>
<evidence type="ECO:0000256" key="5">
    <source>
        <dbReference type="ARBA" id="ARBA00022723"/>
    </source>
</evidence>
<dbReference type="HOGENOM" id="CLU_001570_5_11_1"/>
<dbReference type="InterPro" id="IPR001128">
    <property type="entry name" value="Cyt_P450"/>
</dbReference>
<dbReference type="PANTHER" id="PTHR24305">
    <property type="entry name" value="CYTOCHROME P450"/>
    <property type="match status" value="1"/>
</dbReference>
<evidence type="ECO:0000256" key="1">
    <source>
        <dbReference type="ARBA" id="ARBA00001971"/>
    </source>
</evidence>
<evidence type="ECO:0000256" key="4">
    <source>
        <dbReference type="ARBA" id="ARBA00022617"/>
    </source>
</evidence>
<organism evidence="9 10">
    <name type="scientific">Gloeophyllum trabeum (strain ATCC 11539 / FP-39264 / Madison 617)</name>
    <name type="common">Brown rot fungus</name>
    <dbReference type="NCBI Taxonomy" id="670483"/>
    <lineage>
        <taxon>Eukaryota</taxon>
        <taxon>Fungi</taxon>
        <taxon>Dikarya</taxon>
        <taxon>Basidiomycota</taxon>
        <taxon>Agaricomycotina</taxon>
        <taxon>Agaricomycetes</taxon>
        <taxon>Gloeophyllales</taxon>
        <taxon>Gloeophyllaceae</taxon>
        <taxon>Gloeophyllum</taxon>
    </lineage>
</organism>
<keyword evidence="7" id="KW-0408">Iron</keyword>
<dbReference type="GeneID" id="19306467"/>
<keyword evidence="10" id="KW-1185">Reference proteome</keyword>
<dbReference type="Proteomes" id="UP000030669">
    <property type="component" value="Unassembled WGS sequence"/>
</dbReference>
<dbReference type="PANTHER" id="PTHR24305:SF166">
    <property type="entry name" value="CYTOCHROME P450 12A4, MITOCHONDRIAL-RELATED"/>
    <property type="match status" value="1"/>
</dbReference>
<dbReference type="EMBL" id="KB469307">
    <property type="protein sequence ID" value="EPQ52496.1"/>
    <property type="molecule type" value="Genomic_DNA"/>
</dbReference>
<name>S7PY06_GLOTA</name>
<evidence type="ECO:0008006" key="11">
    <source>
        <dbReference type="Google" id="ProtNLM"/>
    </source>
</evidence>
<dbReference type="InterPro" id="IPR036396">
    <property type="entry name" value="Cyt_P450_sf"/>
</dbReference>
<dbReference type="GO" id="GO:0016705">
    <property type="term" value="F:oxidoreductase activity, acting on paired donors, with incorporation or reduction of molecular oxygen"/>
    <property type="evidence" value="ECO:0007669"/>
    <property type="project" value="InterPro"/>
</dbReference>
<proteinExistence type="inferred from homology"/>
<evidence type="ECO:0000256" key="2">
    <source>
        <dbReference type="ARBA" id="ARBA00005179"/>
    </source>
</evidence>
<accession>S7PY06</accession>
<comment type="cofactor">
    <cofactor evidence="1">
        <name>heme</name>
        <dbReference type="ChEBI" id="CHEBI:30413"/>
    </cofactor>
</comment>
<dbReference type="InterPro" id="IPR050121">
    <property type="entry name" value="Cytochrome_P450_monoxygenase"/>
</dbReference>
<dbReference type="Pfam" id="PF00067">
    <property type="entry name" value="p450"/>
    <property type="match status" value="1"/>
</dbReference>
<dbReference type="OMA" id="AMAIYEM"/>
<dbReference type="KEGG" id="gtr:GLOTRDRAFT_46844"/>
<evidence type="ECO:0000256" key="8">
    <source>
        <dbReference type="ARBA" id="ARBA00023033"/>
    </source>
</evidence>